<dbReference type="PANTHER" id="PTHR42693">
    <property type="entry name" value="ARYLSULFATASE FAMILY MEMBER"/>
    <property type="match status" value="1"/>
</dbReference>
<feature type="domain" description="Sulfatase N-terminal" evidence="6">
    <location>
        <begin position="45"/>
        <end position="407"/>
    </location>
</feature>
<dbReference type="PANTHER" id="PTHR42693:SF53">
    <property type="entry name" value="ENDO-4-O-SULFATASE"/>
    <property type="match status" value="1"/>
</dbReference>
<dbReference type="InterPro" id="IPR017850">
    <property type="entry name" value="Alkaline_phosphatase_core_sf"/>
</dbReference>
<dbReference type="Gene3D" id="3.30.1120.10">
    <property type="match status" value="1"/>
</dbReference>
<evidence type="ECO:0000256" key="4">
    <source>
        <dbReference type="ARBA" id="ARBA00022837"/>
    </source>
</evidence>
<keyword evidence="4" id="KW-0106">Calcium</keyword>
<dbReference type="EC" id="3.1.6.1" evidence="7"/>
<feature type="signal peptide" evidence="5">
    <location>
        <begin position="1"/>
        <end position="28"/>
    </location>
</feature>
<evidence type="ECO:0000256" key="5">
    <source>
        <dbReference type="SAM" id="SignalP"/>
    </source>
</evidence>
<dbReference type="OrthoDB" id="9783154at2"/>
<dbReference type="AlphaFoldDB" id="A0A1Q2ME79"/>
<dbReference type="InterPro" id="IPR000917">
    <property type="entry name" value="Sulfatase_N"/>
</dbReference>
<reference evidence="8" key="1">
    <citation type="submission" date="2017-02" db="EMBL/GenBank/DDBJ databases">
        <title>Comparative genomics and description of representatives of a novel lineage of planctomycetes thriving in anoxic sediments.</title>
        <authorList>
            <person name="Spring S."/>
            <person name="Bunk B."/>
            <person name="Sproer C."/>
        </authorList>
    </citation>
    <scope>NUCLEOTIDE SEQUENCE [LARGE SCALE GENOMIC DNA]</scope>
    <source>
        <strain evidence="8">SM-Chi-D1</strain>
    </source>
</reference>
<dbReference type="PROSITE" id="PS00523">
    <property type="entry name" value="SULFATASE_1"/>
    <property type="match status" value="1"/>
</dbReference>
<dbReference type="Gene3D" id="3.40.720.10">
    <property type="entry name" value="Alkaline Phosphatase, subunit A"/>
    <property type="match status" value="1"/>
</dbReference>
<dbReference type="CDD" id="cd16143">
    <property type="entry name" value="ARS_like"/>
    <property type="match status" value="1"/>
</dbReference>
<sequence length="516" mass="57729" precursor="true">MNRRSFLNRTAQVGLAALGVRFTLTASAQENLIPDGQTKQMRDKPNVIFIMADDMGYGDAGCYNADSKIPTPNIDRLARQGQLFTDAHSPSAVCSPTRYGLLTGRYAWRTRLKSHVLSNFCRPLIEPERLTLGGLFKENGYNTACIGKWHLGLGWQTINGKEVPLNRWKVQNIVHYGVNVDFRKELTDCPLDHGFDYFFGGPGNYQAPPYCFIENRHTVGIPKMIKQELEPAPMVPGPVTEDWKDDQIGSVLADKALNVIDKYSKSKSPFFLYFPLHAPHRPCVPSDSVKGKSKAGRRGDMIVEIDNTVGRIMQKLNELGIEKDTILIFTSDNGGDNAPYQEPVSYLDKYGHDPNRPWKGSKAQIAEGGHRVPFIVSWPGKVAADKVNSSPVVLTDMLASFAALLGYELGKDAGPDSHNVQENLFGQKEDDGSERVMIFHSVFGRFAIRRGKWKLVLPNPPLLHANERRPGWGMPTEEDPELFNLAIDPQEKNDLANEYPEIVKELQSLLQRIIKS</sequence>
<evidence type="ECO:0000256" key="3">
    <source>
        <dbReference type="ARBA" id="ARBA00022801"/>
    </source>
</evidence>
<dbReference type="Proteomes" id="UP000188181">
    <property type="component" value="Chromosome"/>
</dbReference>
<comment type="similarity">
    <text evidence="1">Belongs to the sulfatase family.</text>
</comment>
<evidence type="ECO:0000313" key="8">
    <source>
        <dbReference type="Proteomes" id="UP000188181"/>
    </source>
</evidence>
<dbReference type="InterPro" id="IPR024607">
    <property type="entry name" value="Sulfatase_CS"/>
</dbReference>
<dbReference type="PROSITE" id="PS00149">
    <property type="entry name" value="SULFATASE_2"/>
    <property type="match status" value="1"/>
</dbReference>
<dbReference type="SUPFAM" id="SSF53649">
    <property type="entry name" value="Alkaline phosphatase-like"/>
    <property type="match status" value="1"/>
</dbReference>
<dbReference type="Pfam" id="PF00884">
    <property type="entry name" value="Sulfatase"/>
    <property type="match status" value="1"/>
</dbReference>
<dbReference type="GO" id="GO:0046872">
    <property type="term" value="F:metal ion binding"/>
    <property type="evidence" value="ECO:0007669"/>
    <property type="project" value="UniProtKB-KW"/>
</dbReference>
<evidence type="ECO:0000256" key="1">
    <source>
        <dbReference type="ARBA" id="ARBA00008779"/>
    </source>
</evidence>
<keyword evidence="8" id="KW-1185">Reference proteome</keyword>
<organism evidence="7 8">
    <name type="scientific">Limihaloglobus sulfuriphilus</name>
    <dbReference type="NCBI Taxonomy" id="1851148"/>
    <lineage>
        <taxon>Bacteria</taxon>
        <taxon>Pseudomonadati</taxon>
        <taxon>Planctomycetota</taxon>
        <taxon>Phycisphaerae</taxon>
        <taxon>Sedimentisphaerales</taxon>
        <taxon>Sedimentisphaeraceae</taxon>
        <taxon>Limihaloglobus</taxon>
    </lineage>
</organism>
<accession>A0A1Q2ME79</accession>
<keyword evidence="5" id="KW-0732">Signal</keyword>
<dbReference type="KEGG" id="pbas:SMSP2_01375"/>
<dbReference type="GO" id="GO:0004065">
    <property type="term" value="F:arylsulfatase activity"/>
    <property type="evidence" value="ECO:0007669"/>
    <property type="project" value="UniProtKB-EC"/>
</dbReference>
<proteinExistence type="inferred from homology"/>
<evidence type="ECO:0000256" key="2">
    <source>
        <dbReference type="ARBA" id="ARBA00022723"/>
    </source>
</evidence>
<keyword evidence="2" id="KW-0479">Metal-binding</keyword>
<dbReference type="STRING" id="1851148.SMSP2_01375"/>
<dbReference type="RefSeq" id="WP_146683231.1">
    <property type="nucleotide sequence ID" value="NZ_CP019646.1"/>
</dbReference>
<evidence type="ECO:0000313" key="7">
    <source>
        <dbReference type="EMBL" id="AQQ71011.1"/>
    </source>
</evidence>
<name>A0A1Q2ME79_9BACT</name>
<feature type="chain" id="PRO_5012003963" evidence="5">
    <location>
        <begin position="29"/>
        <end position="516"/>
    </location>
</feature>
<protein>
    <submittedName>
        <fullName evidence="7">Arylsulfatase</fullName>
        <ecNumber evidence="7">3.1.6.1</ecNumber>
    </submittedName>
</protein>
<dbReference type="InterPro" id="IPR050738">
    <property type="entry name" value="Sulfatase"/>
</dbReference>
<gene>
    <name evidence="7" type="primary">atsA_15</name>
    <name evidence="7" type="ORF">SMSP2_01375</name>
</gene>
<evidence type="ECO:0000259" key="6">
    <source>
        <dbReference type="Pfam" id="PF00884"/>
    </source>
</evidence>
<dbReference type="EMBL" id="CP019646">
    <property type="protein sequence ID" value="AQQ71011.1"/>
    <property type="molecule type" value="Genomic_DNA"/>
</dbReference>
<keyword evidence="3 7" id="KW-0378">Hydrolase</keyword>